<evidence type="ECO:0000313" key="1">
    <source>
        <dbReference type="EMBL" id="SBS79659.1"/>
    </source>
</evidence>
<dbReference type="EMBL" id="FLQS01000089">
    <property type="protein sequence ID" value="SBS79659.1"/>
    <property type="molecule type" value="Genomic_DNA"/>
</dbReference>
<dbReference type="InterPro" id="IPR036527">
    <property type="entry name" value="SCP2_sterol-bd_dom_sf"/>
</dbReference>
<organism evidence="1">
    <name type="scientific">uncultured Mycobacterium sp</name>
    <dbReference type="NCBI Taxonomy" id="171292"/>
    <lineage>
        <taxon>Bacteria</taxon>
        <taxon>Bacillati</taxon>
        <taxon>Actinomycetota</taxon>
        <taxon>Actinomycetes</taxon>
        <taxon>Mycobacteriales</taxon>
        <taxon>Mycobacteriaceae</taxon>
        <taxon>Mycobacterium</taxon>
        <taxon>environmental samples</taxon>
    </lineage>
</organism>
<dbReference type="AlphaFoldDB" id="A0A1Y5PQQ3"/>
<evidence type="ECO:0008006" key="2">
    <source>
        <dbReference type="Google" id="ProtNLM"/>
    </source>
</evidence>
<sequence length="135" mass="14948">MTDQLVFFSQEWLDAAREAVNNNKEVYKGFKDPGTFTNKMVFQTIDGPASTLEWDQGELVSWTAGAIDESELWLIIEGSLETWQTAAAGEAQGGKLLMLGKIKFLKGPMSAAIENSNALNNFLLTWGEIPTDWTV</sequence>
<accession>A0A1Y5PQQ3</accession>
<gene>
    <name evidence="1" type="ORF">MHPYR_90009</name>
</gene>
<dbReference type="SUPFAM" id="SSF55718">
    <property type="entry name" value="SCP-like"/>
    <property type="match status" value="1"/>
</dbReference>
<dbReference type="Gene3D" id="3.30.1050.10">
    <property type="entry name" value="SCP2 sterol-binding domain"/>
    <property type="match status" value="1"/>
</dbReference>
<protein>
    <recommendedName>
        <fullName evidence="2">SCP2 domain-containing protein</fullName>
    </recommendedName>
</protein>
<proteinExistence type="predicted"/>
<reference evidence="1" key="1">
    <citation type="submission" date="2016-03" db="EMBL/GenBank/DDBJ databases">
        <authorList>
            <person name="Ploux O."/>
        </authorList>
    </citation>
    <scope>NUCLEOTIDE SEQUENCE</scope>
    <source>
        <strain evidence="1">UC10</strain>
    </source>
</reference>
<name>A0A1Y5PQQ3_9MYCO</name>